<organism evidence="1">
    <name type="scientific">Arundo donax</name>
    <name type="common">Giant reed</name>
    <name type="synonym">Donax arundinaceus</name>
    <dbReference type="NCBI Taxonomy" id="35708"/>
    <lineage>
        <taxon>Eukaryota</taxon>
        <taxon>Viridiplantae</taxon>
        <taxon>Streptophyta</taxon>
        <taxon>Embryophyta</taxon>
        <taxon>Tracheophyta</taxon>
        <taxon>Spermatophyta</taxon>
        <taxon>Magnoliopsida</taxon>
        <taxon>Liliopsida</taxon>
        <taxon>Poales</taxon>
        <taxon>Poaceae</taxon>
        <taxon>PACMAD clade</taxon>
        <taxon>Arundinoideae</taxon>
        <taxon>Arundineae</taxon>
        <taxon>Arundo</taxon>
    </lineage>
</organism>
<proteinExistence type="predicted"/>
<reference evidence="1" key="1">
    <citation type="submission" date="2014-09" db="EMBL/GenBank/DDBJ databases">
        <authorList>
            <person name="Magalhaes I.L.F."/>
            <person name="Oliveira U."/>
            <person name="Santos F.R."/>
            <person name="Vidigal T.H.D.A."/>
            <person name="Brescovit A.D."/>
            <person name="Santos A.J."/>
        </authorList>
    </citation>
    <scope>NUCLEOTIDE SEQUENCE</scope>
    <source>
        <tissue evidence="1">Shoot tissue taken approximately 20 cm above the soil surface</tissue>
    </source>
</reference>
<name>A0A0A9E5E8_ARUDO</name>
<sequence length="90" mass="10250">MVLLEKVILMWCRQNVQIQLVEKINQEAWKMIREKRLEVSGVLLGILICHPEGSHCGLGHLLMLFHKDLILVENIGLGHLQNLGSKFPVS</sequence>
<evidence type="ECO:0000313" key="1">
    <source>
        <dbReference type="EMBL" id="JAD91192.1"/>
    </source>
</evidence>
<reference evidence="1" key="2">
    <citation type="journal article" date="2015" name="Data Brief">
        <title>Shoot transcriptome of the giant reed, Arundo donax.</title>
        <authorList>
            <person name="Barrero R.A."/>
            <person name="Guerrero F.D."/>
            <person name="Moolhuijzen P."/>
            <person name="Goolsby J.A."/>
            <person name="Tidwell J."/>
            <person name="Bellgard S.E."/>
            <person name="Bellgard M.I."/>
        </authorList>
    </citation>
    <scope>NUCLEOTIDE SEQUENCE</scope>
    <source>
        <tissue evidence="1">Shoot tissue taken approximately 20 cm above the soil surface</tissue>
    </source>
</reference>
<dbReference type="EMBL" id="GBRH01206703">
    <property type="protein sequence ID" value="JAD91192.1"/>
    <property type="molecule type" value="Transcribed_RNA"/>
</dbReference>
<dbReference type="AlphaFoldDB" id="A0A0A9E5E8"/>
<accession>A0A0A9E5E8</accession>
<protein>
    <submittedName>
        <fullName evidence="1">Uncharacterized protein</fullName>
    </submittedName>
</protein>